<gene>
    <name evidence="2" type="ORF">HUG12_13890</name>
</gene>
<dbReference type="AlphaFoldDB" id="A0A7D5QBR1"/>
<dbReference type="RefSeq" id="WP_179269343.1">
    <property type="nucleotide sequence ID" value="NZ_CP058579.1"/>
</dbReference>
<dbReference type="EMBL" id="CP058579">
    <property type="protein sequence ID" value="QLG62758.1"/>
    <property type="molecule type" value="Genomic_DNA"/>
</dbReference>
<protein>
    <submittedName>
        <fullName evidence="2">Uncharacterized protein</fullName>
    </submittedName>
</protein>
<feature type="compositionally biased region" description="Acidic residues" evidence="1">
    <location>
        <begin position="73"/>
        <end position="85"/>
    </location>
</feature>
<sequence>MDVTLLELHVNDGLDFSPTGSIGSRSGGDDDETVADEESGSSGRTGMKAFGVLVLLALLAVGVKKFGGRGDGEMEDLEELDEMPA</sequence>
<dbReference type="Proteomes" id="UP000509626">
    <property type="component" value="Chromosome"/>
</dbReference>
<name>A0A7D5QBR1_9EURY</name>
<evidence type="ECO:0000313" key="2">
    <source>
        <dbReference type="EMBL" id="QLG62758.1"/>
    </source>
</evidence>
<dbReference type="GeneID" id="56038571"/>
<organism evidence="2 3">
    <name type="scientific">Halorarum salinum</name>
    <dbReference type="NCBI Taxonomy" id="2743089"/>
    <lineage>
        <taxon>Archaea</taxon>
        <taxon>Methanobacteriati</taxon>
        <taxon>Methanobacteriota</taxon>
        <taxon>Stenosarchaea group</taxon>
        <taxon>Halobacteria</taxon>
        <taxon>Halobacteriales</taxon>
        <taxon>Haloferacaceae</taxon>
        <taxon>Halorarum</taxon>
    </lineage>
</organism>
<feature type="region of interest" description="Disordered" evidence="1">
    <location>
        <begin position="66"/>
        <end position="85"/>
    </location>
</feature>
<accession>A0A7D5QBR1</accession>
<proteinExistence type="predicted"/>
<feature type="region of interest" description="Disordered" evidence="1">
    <location>
        <begin position="12"/>
        <end position="45"/>
    </location>
</feature>
<evidence type="ECO:0000313" key="3">
    <source>
        <dbReference type="Proteomes" id="UP000509626"/>
    </source>
</evidence>
<dbReference type="KEGG" id="halu:HUG12_13890"/>
<keyword evidence="3" id="KW-1185">Reference proteome</keyword>
<evidence type="ECO:0000256" key="1">
    <source>
        <dbReference type="SAM" id="MobiDB-lite"/>
    </source>
</evidence>
<feature type="compositionally biased region" description="Acidic residues" evidence="1">
    <location>
        <begin position="29"/>
        <end position="39"/>
    </location>
</feature>
<reference evidence="2 3" key="1">
    <citation type="submission" date="2020-06" db="EMBL/GenBank/DDBJ databases">
        <title>NJ-3-1, isolated from saline soil.</title>
        <authorList>
            <person name="Cui H.L."/>
            <person name="Shi X."/>
        </authorList>
    </citation>
    <scope>NUCLEOTIDE SEQUENCE [LARGE SCALE GENOMIC DNA]</scope>
    <source>
        <strain evidence="2 3">NJ-3-1</strain>
    </source>
</reference>